<keyword evidence="5" id="KW-0325">Glycoprotein</keyword>
<accession>A0A9Q0S2U9</accession>
<evidence type="ECO:0000256" key="1">
    <source>
        <dbReference type="ARBA" id="ARBA00004613"/>
    </source>
</evidence>
<evidence type="ECO:0000256" key="4">
    <source>
        <dbReference type="ARBA" id="ARBA00022729"/>
    </source>
</evidence>
<sequence>MPWMTIKGNLGFADAATVIDPWVISEREAVSAAIVDCTKVPALFGEDNRGNVAWGLDIQTNWQIESGRQGPRTSGRVDEFAWFAGINYHLTAVPYIAAMKSNLLPPAEFLPPKSNSADKFPTVYEQIDSETAEIWTEYFETIKHLQNNSTYTTLNNVQRLMWDVHNITVSKALKTFEPELQLLNVRERQFANGFGHSVEVLAMFNLNTGYSTIYSLNQMFPHRVLRLLDLPPLIFGMSIAQNTMISLYMAIDQMVQLNVWTDFVETLRDAMAIGSCAVKLQKTFTNYLSSPKGNLITLLTTTLLTC</sequence>
<evidence type="ECO:0000313" key="7">
    <source>
        <dbReference type="Proteomes" id="UP001151699"/>
    </source>
</evidence>
<proteinExistence type="inferred from homology"/>
<dbReference type="AlphaFoldDB" id="A0A9Q0S2U9"/>
<reference evidence="6" key="1">
    <citation type="submission" date="2022-07" db="EMBL/GenBank/DDBJ databases">
        <authorList>
            <person name="Trinca V."/>
            <person name="Uliana J.V.C."/>
            <person name="Torres T.T."/>
            <person name="Ward R.J."/>
            <person name="Monesi N."/>
        </authorList>
    </citation>
    <scope>NUCLEOTIDE SEQUENCE</scope>
    <source>
        <strain evidence="6">HSMRA1968</strain>
        <tissue evidence="6">Whole embryos</tissue>
    </source>
</reference>
<keyword evidence="3" id="KW-0964">Secreted</keyword>
<dbReference type="Pfam" id="PF05612">
    <property type="entry name" value="Leg1"/>
    <property type="match status" value="1"/>
</dbReference>
<comment type="similarity">
    <text evidence="2">Belongs to the LEG1 family.</text>
</comment>
<dbReference type="PANTHER" id="PTHR18820">
    <property type="entry name" value="LEG1"/>
    <property type="match status" value="1"/>
</dbReference>
<gene>
    <name evidence="6" type="primary">leg1_1</name>
    <name evidence="6" type="ORF">Bhyg_08292</name>
</gene>
<evidence type="ECO:0000256" key="3">
    <source>
        <dbReference type="ARBA" id="ARBA00022525"/>
    </source>
</evidence>
<comment type="caution">
    <text evidence="6">The sequence shown here is derived from an EMBL/GenBank/DDBJ whole genome shotgun (WGS) entry which is preliminary data.</text>
</comment>
<evidence type="ECO:0000256" key="2">
    <source>
        <dbReference type="ARBA" id="ARBA00009122"/>
    </source>
</evidence>
<dbReference type="PANTHER" id="PTHR18820:SF1">
    <property type="entry name" value="PROTEIN LEG1 HOMOLOG"/>
    <property type="match status" value="1"/>
</dbReference>
<dbReference type="GO" id="GO:0005615">
    <property type="term" value="C:extracellular space"/>
    <property type="evidence" value="ECO:0007669"/>
    <property type="project" value="TreeGrafter"/>
</dbReference>
<dbReference type="Proteomes" id="UP001151699">
    <property type="component" value="Chromosome B"/>
</dbReference>
<protein>
    <submittedName>
        <fullName evidence="6">Protein LEG1 like</fullName>
    </submittedName>
</protein>
<name>A0A9Q0S2U9_9DIPT</name>
<dbReference type="OrthoDB" id="17046at2759"/>
<dbReference type="InterPro" id="IPR008499">
    <property type="entry name" value="Leg1"/>
</dbReference>
<dbReference type="EMBL" id="WJQU01000002">
    <property type="protein sequence ID" value="KAJ6643332.1"/>
    <property type="molecule type" value="Genomic_DNA"/>
</dbReference>
<keyword evidence="7" id="KW-1185">Reference proteome</keyword>
<evidence type="ECO:0000256" key="5">
    <source>
        <dbReference type="ARBA" id="ARBA00023180"/>
    </source>
</evidence>
<organism evidence="6 7">
    <name type="scientific">Pseudolycoriella hygida</name>
    <dbReference type="NCBI Taxonomy" id="35572"/>
    <lineage>
        <taxon>Eukaryota</taxon>
        <taxon>Metazoa</taxon>
        <taxon>Ecdysozoa</taxon>
        <taxon>Arthropoda</taxon>
        <taxon>Hexapoda</taxon>
        <taxon>Insecta</taxon>
        <taxon>Pterygota</taxon>
        <taxon>Neoptera</taxon>
        <taxon>Endopterygota</taxon>
        <taxon>Diptera</taxon>
        <taxon>Nematocera</taxon>
        <taxon>Sciaroidea</taxon>
        <taxon>Sciaridae</taxon>
        <taxon>Pseudolycoriella</taxon>
    </lineage>
</organism>
<evidence type="ECO:0000313" key="6">
    <source>
        <dbReference type="EMBL" id="KAJ6643332.1"/>
    </source>
</evidence>
<comment type="subcellular location">
    <subcellularLocation>
        <location evidence="1">Secreted</location>
    </subcellularLocation>
</comment>
<keyword evidence="4" id="KW-0732">Signal</keyword>